<dbReference type="InterPro" id="IPR015001">
    <property type="entry name" value="DUF1850"/>
</dbReference>
<dbReference type="EMBL" id="JALDYZ010000003">
    <property type="protein sequence ID" value="MDI7922068.1"/>
    <property type="molecule type" value="Genomic_DNA"/>
</dbReference>
<dbReference type="Proteomes" id="UP001161580">
    <property type="component" value="Unassembled WGS sequence"/>
</dbReference>
<dbReference type="Pfam" id="PF08905">
    <property type="entry name" value="DUF1850"/>
    <property type="match status" value="1"/>
</dbReference>
<protein>
    <submittedName>
        <fullName evidence="1">DUF1850 domain-containing protein</fullName>
    </submittedName>
</protein>
<accession>A0AAE3QFD3</accession>
<dbReference type="AlphaFoldDB" id="A0AAE3QFD3"/>
<name>A0AAE3QFD3_9HYPH</name>
<reference evidence="1" key="1">
    <citation type="submission" date="2022-03" db="EMBL/GenBank/DDBJ databases">
        <title>Fererhizobium litorale gen. nov., sp. nov., isolated from sandy sediments of the Sea of Japan seashore.</title>
        <authorList>
            <person name="Romanenko L."/>
            <person name="Kurilenko V."/>
            <person name="Otstavnykh N."/>
            <person name="Svetashev V."/>
            <person name="Tekutyeva L."/>
            <person name="Isaeva M."/>
            <person name="Mikhailov V."/>
        </authorList>
    </citation>
    <scope>NUCLEOTIDE SEQUENCE</scope>
    <source>
        <strain evidence="1">KMM 9576</strain>
    </source>
</reference>
<gene>
    <name evidence="1" type="ORF">MRS75_08190</name>
</gene>
<dbReference type="RefSeq" id="WP_311785920.1">
    <property type="nucleotide sequence ID" value="NZ_JALDYY010000003.1"/>
</dbReference>
<evidence type="ECO:0000313" key="2">
    <source>
        <dbReference type="Proteomes" id="UP001161580"/>
    </source>
</evidence>
<comment type="caution">
    <text evidence="1">The sequence shown here is derived from an EMBL/GenBank/DDBJ whole genome shotgun (WGS) entry which is preliminary data.</text>
</comment>
<evidence type="ECO:0000313" key="1">
    <source>
        <dbReference type="EMBL" id="MDI7922068.1"/>
    </source>
</evidence>
<sequence length="126" mass="13161">MSALLCIAGGKSVSVAASLFTLGWTHSVEKIEWRESWSVSKAGLILQEARVKGSGAGMEPGEGARQQDGWWIWQPDLPPLAELVLAASGTTVSGWTLCDAGGCRELGAEAGEPLVLRPCADGEALP</sequence>
<keyword evidence="2" id="KW-1185">Reference proteome</keyword>
<proteinExistence type="predicted"/>
<organism evidence="1 2">
    <name type="scientific">Ferirhizobium litorale</name>
    <dbReference type="NCBI Taxonomy" id="2927786"/>
    <lineage>
        <taxon>Bacteria</taxon>
        <taxon>Pseudomonadati</taxon>
        <taxon>Pseudomonadota</taxon>
        <taxon>Alphaproteobacteria</taxon>
        <taxon>Hyphomicrobiales</taxon>
        <taxon>Rhizobiaceae</taxon>
        <taxon>Ferirhizobium</taxon>
    </lineage>
</organism>